<evidence type="ECO:0000256" key="8">
    <source>
        <dbReference type="SAM" id="MobiDB-lite"/>
    </source>
</evidence>
<dbReference type="GO" id="GO:0006281">
    <property type="term" value="P:DNA repair"/>
    <property type="evidence" value="ECO:0007669"/>
    <property type="project" value="UniProtKB-UniRule"/>
</dbReference>
<dbReference type="GO" id="GO:0006310">
    <property type="term" value="P:DNA recombination"/>
    <property type="evidence" value="ECO:0007669"/>
    <property type="project" value="UniProtKB-UniRule"/>
</dbReference>
<dbReference type="InParanoid" id="A0A316YER0"/>
<dbReference type="InterPro" id="IPR029225">
    <property type="entry name" value="Nse4_Nse3-bd"/>
</dbReference>
<dbReference type="GO" id="GO:0030915">
    <property type="term" value="C:Smc5-Smc6 complex"/>
    <property type="evidence" value="ECO:0007669"/>
    <property type="project" value="UniProtKB-UniRule"/>
</dbReference>
<dbReference type="AlphaFoldDB" id="A0A316YER0"/>
<keyword evidence="12" id="KW-1185">Reference proteome</keyword>
<keyword evidence="4 7" id="KW-0233">DNA recombination</keyword>
<evidence type="ECO:0000259" key="10">
    <source>
        <dbReference type="Pfam" id="PF15412"/>
    </source>
</evidence>
<keyword evidence="3 7" id="KW-0227">DNA damage</keyword>
<evidence type="ECO:0000313" key="12">
    <source>
        <dbReference type="Proteomes" id="UP000245768"/>
    </source>
</evidence>
<proteinExistence type="inferred from homology"/>
<comment type="function">
    <text evidence="7">Component of the SMC5-SMC6 complex, that promotes sister chromatid alignment after DNA damage and facilitates double-stranded DNA breaks (DSBs) repair via homologous recombination between sister chromatids.</text>
</comment>
<dbReference type="PANTHER" id="PTHR16140">
    <property type="entry name" value="NON-STRUCTURAL MAINTENANCE OF CHROMOSOMES ELEMENT 4"/>
    <property type="match status" value="1"/>
</dbReference>
<dbReference type="InterPro" id="IPR014854">
    <property type="entry name" value="Nse4_C"/>
</dbReference>
<evidence type="ECO:0000256" key="5">
    <source>
        <dbReference type="ARBA" id="ARBA00023204"/>
    </source>
</evidence>
<feature type="region of interest" description="Disordered" evidence="8">
    <location>
        <begin position="158"/>
        <end position="177"/>
    </location>
</feature>
<evidence type="ECO:0000313" key="11">
    <source>
        <dbReference type="EMBL" id="PWN87719.1"/>
    </source>
</evidence>
<dbReference type="FunCoup" id="A0A316YER0">
    <property type="interactions" value="224"/>
</dbReference>
<keyword evidence="5 7" id="KW-0234">DNA repair</keyword>
<reference evidence="11 12" key="1">
    <citation type="journal article" date="2018" name="Mol. Biol. Evol.">
        <title>Broad Genomic Sampling Reveals a Smut Pathogenic Ancestry of the Fungal Clade Ustilaginomycotina.</title>
        <authorList>
            <person name="Kijpornyongpan T."/>
            <person name="Mondo S.J."/>
            <person name="Barry K."/>
            <person name="Sandor L."/>
            <person name="Lee J."/>
            <person name="Lipzen A."/>
            <person name="Pangilinan J."/>
            <person name="LaButti K."/>
            <person name="Hainaut M."/>
            <person name="Henrissat B."/>
            <person name="Grigoriev I.V."/>
            <person name="Spatafora J.W."/>
            <person name="Aime M.C."/>
        </authorList>
    </citation>
    <scope>NUCLEOTIDE SEQUENCE [LARGE SCALE GENOMIC DNA]</scope>
    <source>
        <strain evidence="11 12">MCA 4198</strain>
    </source>
</reference>
<feature type="compositionally biased region" description="Polar residues" evidence="8">
    <location>
        <begin position="52"/>
        <end position="61"/>
    </location>
</feature>
<dbReference type="RefSeq" id="XP_025374917.1">
    <property type="nucleotide sequence ID" value="XM_025518259.1"/>
</dbReference>
<dbReference type="Pfam" id="PF08743">
    <property type="entry name" value="Nse4_C"/>
    <property type="match status" value="1"/>
</dbReference>
<dbReference type="Pfam" id="PF15412">
    <property type="entry name" value="Nse4-Nse3_bdg"/>
    <property type="match status" value="1"/>
</dbReference>
<organism evidence="11 12">
    <name type="scientific">Acaromyces ingoldii</name>
    <dbReference type="NCBI Taxonomy" id="215250"/>
    <lineage>
        <taxon>Eukaryota</taxon>
        <taxon>Fungi</taxon>
        <taxon>Dikarya</taxon>
        <taxon>Basidiomycota</taxon>
        <taxon>Ustilaginomycotina</taxon>
        <taxon>Exobasidiomycetes</taxon>
        <taxon>Exobasidiales</taxon>
        <taxon>Cryptobasidiaceae</taxon>
        <taxon>Acaromyces</taxon>
    </lineage>
</organism>
<feature type="region of interest" description="Disordered" evidence="8">
    <location>
        <begin position="1"/>
        <end position="65"/>
    </location>
</feature>
<feature type="domain" description="Nse4/EID protein Nse3/MAGE-binding" evidence="10">
    <location>
        <begin position="117"/>
        <end position="157"/>
    </location>
</feature>
<dbReference type="PANTHER" id="PTHR16140:SF0">
    <property type="entry name" value="NON-STRUCTURAL MAINTENANCE OF CHROMOSOMES ELEMENT 4"/>
    <property type="match status" value="1"/>
</dbReference>
<feature type="compositionally biased region" description="Low complexity" evidence="8">
    <location>
        <begin position="1"/>
        <end position="14"/>
    </location>
</feature>
<evidence type="ECO:0000256" key="7">
    <source>
        <dbReference type="RuleBase" id="RU365071"/>
    </source>
</evidence>
<dbReference type="Proteomes" id="UP000245768">
    <property type="component" value="Unassembled WGS sequence"/>
</dbReference>
<dbReference type="EMBL" id="KZ819639">
    <property type="protein sequence ID" value="PWN87719.1"/>
    <property type="molecule type" value="Genomic_DNA"/>
</dbReference>
<evidence type="ECO:0000256" key="3">
    <source>
        <dbReference type="ARBA" id="ARBA00022763"/>
    </source>
</evidence>
<evidence type="ECO:0000256" key="2">
    <source>
        <dbReference type="ARBA" id="ARBA00008997"/>
    </source>
</evidence>
<evidence type="ECO:0000256" key="6">
    <source>
        <dbReference type="ARBA" id="ARBA00023242"/>
    </source>
</evidence>
<feature type="domain" description="Non-structural maintenance of chromosome element 4 C-terminal" evidence="9">
    <location>
        <begin position="266"/>
        <end position="352"/>
    </location>
</feature>
<dbReference type="GeneID" id="37040175"/>
<name>A0A316YER0_9BASI</name>
<dbReference type="STRING" id="215250.A0A316YER0"/>
<accession>A0A316YER0</accession>
<feature type="compositionally biased region" description="Low complexity" evidence="8">
    <location>
        <begin position="29"/>
        <end position="43"/>
    </location>
</feature>
<evidence type="ECO:0000256" key="4">
    <source>
        <dbReference type="ARBA" id="ARBA00023172"/>
    </source>
</evidence>
<dbReference type="GO" id="GO:0005634">
    <property type="term" value="C:nucleus"/>
    <property type="evidence" value="ECO:0007669"/>
    <property type="project" value="UniProtKB-SubCell"/>
</dbReference>
<feature type="compositionally biased region" description="Basic and acidic residues" evidence="8">
    <location>
        <begin position="162"/>
        <end position="177"/>
    </location>
</feature>
<comment type="subcellular location">
    <subcellularLocation>
        <location evidence="1 7">Nucleus</location>
    </subcellularLocation>
</comment>
<comment type="subunit">
    <text evidence="7">Component of the SMC5-SMC6 complex.</text>
</comment>
<evidence type="ECO:0000256" key="1">
    <source>
        <dbReference type="ARBA" id="ARBA00004123"/>
    </source>
</evidence>
<evidence type="ECO:0000259" key="9">
    <source>
        <dbReference type="Pfam" id="PF08743"/>
    </source>
</evidence>
<gene>
    <name evidence="11" type="ORF">FA10DRAFT_175166</name>
</gene>
<dbReference type="InterPro" id="IPR027786">
    <property type="entry name" value="Nse4/EID"/>
</dbReference>
<keyword evidence="6 7" id="KW-0539">Nucleus</keyword>
<comment type="similarity">
    <text evidence="2 7">Belongs to the NSE4 family.</text>
</comment>
<protein>
    <recommendedName>
        <fullName evidence="7">Non-structural maintenance of chromosomes element 4</fullName>
    </recommendedName>
</protein>
<sequence length="370" mass="40630">MPSSSASSSRGAGPSRHRDAPYSTQGSSRANGGAARNGALARARAGEETDSGSDTVPSKQTAEQKRLLRRRYRALIARAEDIKGNITDHKPGDLATLLNNGASLYKNVTGPTEAVLDSRLLLDASEAGARMAQNIKIDNSFDVEEYLDRVAQFMGGQTRPVGARDDEPGDLDEHPELDAGTWDWEKLGRVAASHSRRAPVLGFLLGPLEIQAKERAPIQRKPREVVGPAVAPQELKEDDIIQSENETTKLVVEVAKILEAQDGCKANLFKFVIDPTSFGNTVENLFYVSFLVRDARVSLEDDEDGEPILTAVSPPEEEQYRSGLKKRQLVFPFDKETWSSLIKLYDIKEAMIPPRQAPATHRAPRNGWYG</sequence>
<dbReference type="OrthoDB" id="361242at2759"/>